<dbReference type="PANTHER" id="PTHR21346:SF10">
    <property type="entry name" value="TRANSMEMBRANE PROTEIN"/>
    <property type="match status" value="1"/>
</dbReference>
<keyword evidence="4 6" id="KW-1133">Transmembrane helix</keyword>
<dbReference type="Proteomes" id="UP000318582">
    <property type="component" value="Unassembled WGS sequence"/>
</dbReference>
<dbReference type="PANTHER" id="PTHR21346">
    <property type="entry name" value="FUN14 DOMAIN CONTAINING"/>
    <property type="match status" value="1"/>
</dbReference>
<organism evidence="7 8">
    <name type="scientific">Powellomyces hirtus</name>
    <dbReference type="NCBI Taxonomy" id="109895"/>
    <lineage>
        <taxon>Eukaryota</taxon>
        <taxon>Fungi</taxon>
        <taxon>Fungi incertae sedis</taxon>
        <taxon>Chytridiomycota</taxon>
        <taxon>Chytridiomycota incertae sedis</taxon>
        <taxon>Chytridiomycetes</taxon>
        <taxon>Spizellomycetales</taxon>
        <taxon>Powellomycetaceae</taxon>
        <taxon>Powellomyces</taxon>
    </lineage>
</organism>
<feature type="transmembrane region" description="Helical" evidence="6">
    <location>
        <begin position="177"/>
        <end position="199"/>
    </location>
</feature>
<keyword evidence="5 6" id="KW-0472">Membrane</keyword>
<reference evidence="7 8" key="1">
    <citation type="journal article" date="2019" name="Sci. Rep.">
        <title>Comparative genomics of chytrid fungi reveal insights into the obligate biotrophic and pathogenic lifestyle of Synchytrium endobioticum.</title>
        <authorList>
            <person name="van de Vossenberg B.T.L.H."/>
            <person name="Warris S."/>
            <person name="Nguyen H.D.T."/>
            <person name="van Gent-Pelzer M.P.E."/>
            <person name="Joly D.L."/>
            <person name="van de Geest H.C."/>
            <person name="Bonants P.J.M."/>
            <person name="Smith D.S."/>
            <person name="Levesque C.A."/>
            <person name="van der Lee T.A.J."/>
        </authorList>
    </citation>
    <scope>NUCLEOTIDE SEQUENCE [LARGE SCALE GENOMIC DNA]</scope>
    <source>
        <strain evidence="7 8">CBS 809.83</strain>
    </source>
</reference>
<comment type="subcellular location">
    <subcellularLocation>
        <location evidence="1">Membrane</location>
    </subcellularLocation>
</comment>
<evidence type="ECO:0000313" key="7">
    <source>
        <dbReference type="EMBL" id="TPX56972.1"/>
    </source>
</evidence>
<evidence type="ECO:0008006" key="9">
    <source>
        <dbReference type="Google" id="ProtNLM"/>
    </source>
</evidence>
<dbReference type="EMBL" id="QEAQ01000061">
    <property type="protein sequence ID" value="TPX56972.1"/>
    <property type="molecule type" value="Genomic_DNA"/>
</dbReference>
<proteinExistence type="inferred from homology"/>
<comment type="caution">
    <text evidence="7">The sequence shown here is derived from an EMBL/GenBank/DDBJ whole genome shotgun (WGS) entry which is preliminary data.</text>
</comment>
<evidence type="ECO:0000256" key="6">
    <source>
        <dbReference type="SAM" id="Phobius"/>
    </source>
</evidence>
<evidence type="ECO:0000313" key="8">
    <source>
        <dbReference type="Proteomes" id="UP000318582"/>
    </source>
</evidence>
<evidence type="ECO:0000256" key="4">
    <source>
        <dbReference type="ARBA" id="ARBA00022989"/>
    </source>
</evidence>
<keyword evidence="3 6" id="KW-0812">Transmembrane</keyword>
<evidence type="ECO:0000256" key="5">
    <source>
        <dbReference type="ARBA" id="ARBA00023136"/>
    </source>
</evidence>
<protein>
    <recommendedName>
        <fullName evidence="9">FUN14 domain-containing protein</fullName>
    </recommendedName>
</protein>
<gene>
    <name evidence="7" type="ORF">PhCBS80983_g04177</name>
</gene>
<dbReference type="InterPro" id="IPR007014">
    <property type="entry name" value="FUN14"/>
</dbReference>
<dbReference type="Pfam" id="PF04930">
    <property type="entry name" value="FUN14"/>
    <property type="match status" value="1"/>
</dbReference>
<name>A0A507DZY3_9FUNG</name>
<dbReference type="GO" id="GO:0016020">
    <property type="term" value="C:membrane"/>
    <property type="evidence" value="ECO:0007669"/>
    <property type="project" value="UniProtKB-SubCell"/>
</dbReference>
<evidence type="ECO:0000256" key="3">
    <source>
        <dbReference type="ARBA" id="ARBA00022692"/>
    </source>
</evidence>
<evidence type="ECO:0000256" key="2">
    <source>
        <dbReference type="ARBA" id="ARBA00009160"/>
    </source>
</evidence>
<accession>A0A507DZY3</accession>
<dbReference type="STRING" id="109895.A0A507DZY3"/>
<dbReference type="AlphaFoldDB" id="A0A507DZY3"/>
<feature type="transmembrane region" description="Helical" evidence="6">
    <location>
        <begin position="122"/>
        <end position="146"/>
    </location>
</feature>
<comment type="similarity">
    <text evidence="2">Belongs to the FUN14 family.</text>
</comment>
<keyword evidence="8" id="KW-1185">Reference proteome</keyword>
<sequence length="202" mass="22404">MLWYNYDEIHSAPCLVLSTARQYRLWLAIQQWWKDYVILSTLAGSSAVASAAVWMAPEKTAPRSPPDILLNSEPLIDVAALETLPPPPEGWFRAHLRPELMTMGGALGAFTGFFTKKVGKMVAFIIGGGFVLLQFLAHAGFITISWSNVQKSFNRKLNTDANGQVPPSTVVVIFKRLLRWLTADIPFTGGFIAGFWIGFRFG</sequence>
<evidence type="ECO:0000256" key="1">
    <source>
        <dbReference type="ARBA" id="ARBA00004370"/>
    </source>
</evidence>